<dbReference type="PANTHER" id="PTHR33376">
    <property type="match status" value="1"/>
</dbReference>
<dbReference type="Pfam" id="PF03480">
    <property type="entry name" value="DctP"/>
    <property type="match status" value="1"/>
</dbReference>
<dbReference type="PANTHER" id="PTHR33376:SF4">
    <property type="entry name" value="SIALIC ACID-BINDING PERIPLASMIC PROTEIN SIAP"/>
    <property type="match status" value="1"/>
</dbReference>
<evidence type="ECO:0000313" key="3">
    <source>
        <dbReference type="EMBL" id="MBU2690979.1"/>
    </source>
</evidence>
<evidence type="ECO:0000256" key="2">
    <source>
        <dbReference type="SAM" id="SignalP"/>
    </source>
</evidence>
<gene>
    <name evidence="3" type="primary">dctP</name>
    <name evidence="3" type="ORF">KJ970_08620</name>
</gene>
<dbReference type="AlphaFoldDB" id="A0A948RZ97"/>
<proteinExistence type="predicted"/>
<evidence type="ECO:0000313" key="4">
    <source>
        <dbReference type="Proteomes" id="UP000777784"/>
    </source>
</evidence>
<reference evidence="3" key="1">
    <citation type="submission" date="2021-05" db="EMBL/GenBank/DDBJ databases">
        <title>Energy efficiency and biological interactions define the core microbiome of deep oligotrophic groundwater.</title>
        <authorList>
            <person name="Mehrshad M."/>
            <person name="Lopez-Fernandez M."/>
            <person name="Bell E."/>
            <person name="Bernier-Latmani R."/>
            <person name="Bertilsson S."/>
            <person name="Dopson M."/>
        </authorList>
    </citation>
    <scope>NUCLEOTIDE SEQUENCE</scope>
    <source>
        <strain evidence="3">Modern_marine.mb.64</strain>
    </source>
</reference>
<dbReference type="CDD" id="cd13670">
    <property type="entry name" value="PBP2_TRAP_Tp0957_like"/>
    <property type="match status" value="1"/>
</dbReference>
<dbReference type="Gene3D" id="3.40.190.170">
    <property type="entry name" value="Bacterial extracellular solute-binding protein, family 7"/>
    <property type="match status" value="1"/>
</dbReference>
<sequence>MRAVLAGAVLLCLLGTGFPGDIYAATTIKIATVAPEGSTWMNLMNDLSTKVKEDTDGRVKLRFYPGGIQGDETLVLRKIWTKQLQGAGLTGVGLGEMAPELRVMELPLLFSTQEDVKRVHKKMDPEFEKILAEKGFTLLGWSEVGFIYLFSKTPVRNDKDLKRLKVWLWEGDPLAEAFLGALDVSPVPLAVTDVMTGLQTGLVEAVYISPLASIALQWFTRVKYMTDMPLTHALGAVVVKTDALEGLSDQDRETLMRHSREIFAQLAIETERENNQALEVLKERGITFVTPDAGSDAAFQKIGRKVREELTGRLYDQALLNRVLAALKTVRENAATEATH</sequence>
<keyword evidence="1 2" id="KW-0732">Signal</keyword>
<name>A0A948RZ97_UNCEI</name>
<feature type="chain" id="PRO_5037213444" evidence="2">
    <location>
        <begin position="25"/>
        <end position="340"/>
    </location>
</feature>
<feature type="signal peptide" evidence="2">
    <location>
        <begin position="1"/>
        <end position="24"/>
    </location>
</feature>
<dbReference type="EMBL" id="JAHJDP010000042">
    <property type="protein sequence ID" value="MBU2690979.1"/>
    <property type="molecule type" value="Genomic_DNA"/>
</dbReference>
<protein>
    <submittedName>
        <fullName evidence="3">TRAP transporter substrate-binding protein DctP</fullName>
    </submittedName>
</protein>
<accession>A0A948RZ97</accession>
<dbReference type="Proteomes" id="UP000777784">
    <property type="component" value="Unassembled WGS sequence"/>
</dbReference>
<comment type="caution">
    <text evidence="3">The sequence shown here is derived from an EMBL/GenBank/DDBJ whole genome shotgun (WGS) entry which is preliminary data.</text>
</comment>
<dbReference type="InterPro" id="IPR038404">
    <property type="entry name" value="TRAP_DctP_sf"/>
</dbReference>
<dbReference type="InterPro" id="IPR018389">
    <property type="entry name" value="DctP_fam"/>
</dbReference>
<dbReference type="GO" id="GO:0055085">
    <property type="term" value="P:transmembrane transport"/>
    <property type="evidence" value="ECO:0007669"/>
    <property type="project" value="InterPro"/>
</dbReference>
<organism evidence="3 4">
    <name type="scientific">Eiseniibacteriota bacterium</name>
    <dbReference type="NCBI Taxonomy" id="2212470"/>
    <lineage>
        <taxon>Bacteria</taxon>
        <taxon>Candidatus Eiseniibacteriota</taxon>
    </lineage>
</organism>
<dbReference type="NCBIfam" id="NF037995">
    <property type="entry name" value="TRAP_S1"/>
    <property type="match status" value="1"/>
</dbReference>
<evidence type="ECO:0000256" key="1">
    <source>
        <dbReference type="ARBA" id="ARBA00022729"/>
    </source>
</evidence>